<evidence type="ECO:0000259" key="2">
    <source>
        <dbReference type="Pfam" id="PF08327"/>
    </source>
</evidence>
<dbReference type="Gene3D" id="3.30.530.20">
    <property type="match status" value="1"/>
</dbReference>
<dbReference type="Pfam" id="PF08327">
    <property type="entry name" value="AHSA1"/>
    <property type="match status" value="1"/>
</dbReference>
<dbReference type="RefSeq" id="WP_285971351.1">
    <property type="nucleotide sequence ID" value="NZ_CP127294.1"/>
</dbReference>
<accession>A0A9Y2IK95</accession>
<dbReference type="SUPFAM" id="SSF55961">
    <property type="entry name" value="Bet v1-like"/>
    <property type="match status" value="1"/>
</dbReference>
<evidence type="ECO:0000313" key="3">
    <source>
        <dbReference type="EMBL" id="WIX80730.1"/>
    </source>
</evidence>
<feature type="domain" description="Activator of Hsp90 ATPase homologue 1/2-like C-terminal" evidence="2">
    <location>
        <begin position="126"/>
        <end position="179"/>
    </location>
</feature>
<dbReference type="InterPro" id="IPR023393">
    <property type="entry name" value="START-like_dom_sf"/>
</dbReference>
<organism evidence="3 4">
    <name type="scientific">Amycolatopsis carbonis</name>
    <dbReference type="NCBI Taxonomy" id="715471"/>
    <lineage>
        <taxon>Bacteria</taxon>
        <taxon>Bacillati</taxon>
        <taxon>Actinomycetota</taxon>
        <taxon>Actinomycetes</taxon>
        <taxon>Pseudonocardiales</taxon>
        <taxon>Pseudonocardiaceae</taxon>
        <taxon>Amycolatopsis</taxon>
    </lineage>
</organism>
<sequence>MGGTKLTSDDAVRTATGRGFGEWGEVLDAWGARGQGHGEIVGRLVEDYQLGNWWAQTVTVEYERSRGLRPRNGGRDGLFTVSASRTIEASVDDVYKAVAEPAAREEWLDGDRLALRTSQRNKSARFDWGDGATRVNIGFVDKGTKTRIALVHERIVDEETADNFKAYWRDSLTKLKTKLESS</sequence>
<proteinExistence type="inferred from homology"/>
<reference evidence="3 4" key="1">
    <citation type="submission" date="2023-06" db="EMBL/GenBank/DDBJ databases">
        <authorList>
            <person name="Oyuntsetseg B."/>
            <person name="Kim S.B."/>
        </authorList>
    </citation>
    <scope>NUCLEOTIDE SEQUENCE [LARGE SCALE GENOMIC DNA]</scope>
    <source>
        <strain evidence="3 4">2-15</strain>
    </source>
</reference>
<protein>
    <submittedName>
        <fullName evidence="3">SRPBCC domain-containing protein</fullName>
    </submittedName>
</protein>
<dbReference type="EMBL" id="CP127294">
    <property type="protein sequence ID" value="WIX80730.1"/>
    <property type="molecule type" value="Genomic_DNA"/>
</dbReference>
<comment type="similarity">
    <text evidence="1">Belongs to the AHA1 family.</text>
</comment>
<keyword evidence="4" id="KW-1185">Reference proteome</keyword>
<gene>
    <name evidence="3" type="ORF">QRX50_08185</name>
</gene>
<dbReference type="Proteomes" id="UP001236014">
    <property type="component" value="Chromosome"/>
</dbReference>
<evidence type="ECO:0000313" key="4">
    <source>
        <dbReference type="Proteomes" id="UP001236014"/>
    </source>
</evidence>
<dbReference type="InterPro" id="IPR013538">
    <property type="entry name" value="ASHA1/2-like_C"/>
</dbReference>
<evidence type="ECO:0000256" key="1">
    <source>
        <dbReference type="ARBA" id="ARBA00006817"/>
    </source>
</evidence>
<dbReference type="AlphaFoldDB" id="A0A9Y2IK95"/>
<name>A0A9Y2IK95_9PSEU</name>
<dbReference type="KEGG" id="acab:QRX50_08185"/>